<dbReference type="FunFam" id="3.40.50.1820:FF:000148">
    <property type="entry name" value="Serine carboxypeptidase-like 11"/>
    <property type="match status" value="1"/>
</dbReference>
<feature type="chain" id="PRO_5023070426" evidence="4">
    <location>
        <begin position="31"/>
        <end position="475"/>
    </location>
</feature>
<accession>A0A5B8RN54</accession>
<comment type="similarity">
    <text evidence="1">Belongs to the peptidase S10 family.</text>
</comment>
<dbReference type="InterPro" id="IPR001563">
    <property type="entry name" value="Peptidase_S10"/>
</dbReference>
<dbReference type="AlphaFoldDB" id="A0A5B8RN54"/>
<dbReference type="Gene3D" id="3.40.50.1820">
    <property type="entry name" value="alpha/beta hydrolase"/>
    <property type="match status" value="1"/>
</dbReference>
<dbReference type="SUPFAM" id="SSF53474">
    <property type="entry name" value="alpha/beta-Hydrolases"/>
    <property type="match status" value="1"/>
</dbReference>
<dbReference type="GO" id="GO:0019748">
    <property type="term" value="P:secondary metabolic process"/>
    <property type="evidence" value="ECO:0007669"/>
    <property type="project" value="UniProtKB-ARBA"/>
</dbReference>
<evidence type="ECO:0000313" key="5">
    <source>
        <dbReference type="EMBL" id="QEA09237.1"/>
    </source>
</evidence>
<dbReference type="GO" id="GO:0006508">
    <property type="term" value="P:proteolysis"/>
    <property type="evidence" value="ECO:0007669"/>
    <property type="project" value="InterPro"/>
</dbReference>
<keyword evidence="3" id="KW-0325">Glycoprotein</keyword>
<dbReference type="PANTHER" id="PTHR11802:SF29">
    <property type="entry name" value="SERINE CARBOXYPEPTIDASE-LIKE 19"/>
    <property type="match status" value="1"/>
</dbReference>
<reference evidence="5" key="1">
    <citation type="submission" date="2019-02" db="EMBL/GenBank/DDBJ databases">
        <title>DcMYB7 conditions glycosylation and acylation of anthocyanins via activating DcUCGXT1 and DcSAT1 in purple carrot root.</title>
        <authorList>
            <person name="Xu Z.-S."/>
            <person name="Xiong A.-S."/>
        </authorList>
    </citation>
    <scope>NUCLEOTIDE SEQUENCE</scope>
</reference>
<dbReference type="Pfam" id="PF00450">
    <property type="entry name" value="Peptidase_S10"/>
    <property type="match status" value="1"/>
</dbReference>
<evidence type="ECO:0000256" key="3">
    <source>
        <dbReference type="ARBA" id="ARBA00023180"/>
    </source>
</evidence>
<keyword evidence="2 4" id="KW-0732">Signal</keyword>
<sequence length="475" mass="54156">MVKNVCHHLHLLLLLVFVGISQYWVRQVHADSHSPPIKFLPGFPGPLPFHLQTGYVGVDENEDVQLFYYFVKSERNPTEDPLIIWLSGGPGCSSFFALSYEIGPLYFKKVDYNGTLPTLVRNLNSWTKIANIIFLDSPVGTGFSYGRTSSASHSTDTKACALALQFLRKWFIGHPEFRSNPFYVGGDSYSGIIVPILTQMISNGNEAGLEQFVNLKGYLLGNPKTFPADQDFVIPFAHGMGIISDELYESLKQSCRSGYEKQDTDSLECSRCLDAFDQLRSGLFYEQVLENICDEYPPELRRSLSDKKGVFMHGSAERTNIKSSSSVLKCRFAGYRLCRYWFNNDNVRKALRVRKGTTGEWERCRDALPYEYDVSDSRVYHANLSRKGYKSLIYSGDHDMIVPFQSTQSWIRDLNYSIVDEWRPWIVQGQYAGYTRAYSNKMTFATVKGAGHTAPEYKPAECYAMFERWISDKPL</sequence>
<dbReference type="GO" id="GO:0016752">
    <property type="term" value="F:sinapoyltransferase activity"/>
    <property type="evidence" value="ECO:0007669"/>
    <property type="project" value="UniProtKB-ARBA"/>
</dbReference>
<dbReference type="EMBL" id="MK572824">
    <property type="protein sequence ID" value="QEA09237.1"/>
    <property type="molecule type" value="mRNA"/>
</dbReference>
<dbReference type="InterPro" id="IPR029058">
    <property type="entry name" value="AB_hydrolase_fold"/>
</dbReference>
<organism evidence="5">
    <name type="scientific">Daucus carota</name>
    <name type="common">Wild carrot</name>
    <dbReference type="NCBI Taxonomy" id="4039"/>
    <lineage>
        <taxon>Eukaryota</taxon>
        <taxon>Viridiplantae</taxon>
        <taxon>Streptophyta</taxon>
        <taxon>Embryophyta</taxon>
        <taxon>Tracheophyta</taxon>
        <taxon>Spermatophyta</taxon>
        <taxon>Magnoliopsida</taxon>
        <taxon>eudicotyledons</taxon>
        <taxon>Gunneridae</taxon>
        <taxon>Pentapetalae</taxon>
        <taxon>asterids</taxon>
        <taxon>campanulids</taxon>
        <taxon>Apiales</taxon>
        <taxon>Apiaceae</taxon>
        <taxon>Apioideae</taxon>
        <taxon>Scandiceae</taxon>
        <taxon>Daucinae</taxon>
        <taxon>Daucus</taxon>
        <taxon>Daucus sect. Daucus</taxon>
    </lineage>
</organism>
<dbReference type="PRINTS" id="PR00724">
    <property type="entry name" value="CRBOXYPTASEC"/>
</dbReference>
<gene>
    <name evidence="5" type="primary">SAT1</name>
</gene>
<proteinExistence type="evidence at transcript level"/>
<evidence type="ECO:0000256" key="2">
    <source>
        <dbReference type="ARBA" id="ARBA00022729"/>
    </source>
</evidence>
<feature type="signal peptide" evidence="4">
    <location>
        <begin position="1"/>
        <end position="30"/>
    </location>
</feature>
<dbReference type="PANTHER" id="PTHR11802">
    <property type="entry name" value="SERINE PROTEASE FAMILY S10 SERINE CARBOXYPEPTIDASE"/>
    <property type="match status" value="1"/>
</dbReference>
<dbReference type="GO" id="GO:0004185">
    <property type="term" value="F:serine-type carboxypeptidase activity"/>
    <property type="evidence" value="ECO:0007669"/>
    <property type="project" value="InterPro"/>
</dbReference>
<protein>
    <submittedName>
        <fullName evidence="5">Sinapoylglucose:anthocyanin sinapoyltransferase 1</fullName>
    </submittedName>
</protein>
<keyword evidence="5" id="KW-0808">Transferase</keyword>
<name>A0A5B8RN54_DAUCA</name>
<evidence type="ECO:0000256" key="1">
    <source>
        <dbReference type="ARBA" id="ARBA00009431"/>
    </source>
</evidence>
<evidence type="ECO:0000256" key="4">
    <source>
        <dbReference type="SAM" id="SignalP"/>
    </source>
</evidence>